<keyword evidence="1" id="KW-0677">Repeat</keyword>
<gene>
    <name evidence="7" type="ORF">LWI29_025158</name>
</gene>
<dbReference type="Gene3D" id="3.80.10.10">
    <property type="entry name" value="Ribonuclease Inhibitor"/>
    <property type="match status" value="2"/>
</dbReference>
<proteinExistence type="predicted"/>
<dbReference type="Proteomes" id="UP001168877">
    <property type="component" value="Unassembled WGS sequence"/>
</dbReference>
<reference evidence="7" key="2">
    <citation type="submission" date="2023-06" db="EMBL/GenBank/DDBJ databases">
        <authorList>
            <person name="Swenson N.G."/>
            <person name="Wegrzyn J.L."/>
            <person name="Mcevoy S.L."/>
        </authorList>
    </citation>
    <scope>NUCLEOTIDE SEQUENCE</scope>
    <source>
        <strain evidence="7">NS2018</strain>
        <tissue evidence="7">Leaf</tissue>
    </source>
</reference>
<evidence type="ECO:0000256" key="3">
    <source>
        <dbReference type="ARBA" id="ARBA00023175"/>
    </source>
</evidence>
<accession>A0AA39SXL9</accession>
<dbReference type="InterPro" id="IPR001609">
    <property type="entry name" value="Myosin_head_motor_dom-like"/>
</dbReference>
<feature type="compositionally biased region" description="Polar residues" evidence="4">
    <location>
        <begin position="643"/>
        <end position="661"/>
    </location>
</feature>
<dbReference type="AlphaFoldDB" id="A0AA39SXL9"/>
<dbReference type="InterPro" id="IPR055414">
    <property type="entry name" value="LRR_R13L4/SHOC2-like"/>
</dbReference>
<evidence type="ECO:0000313" key="8">
    <source>
        <dbReference type="Proteomes" id="UP001168877"/>
    </source>
</evidence>
<dbReference type="Gene3D" id="3.40.850.10">
    <property type="entry name" value="Kinesin motor domain"/>
    <property type="match status" value="1"/>
</dbReference>
<feature type="region of interest" description="Disordered" evidence="4">
    <location>
        <begin position="773"/>
        <end position="837"/>
    </location>
</feature>
<keyword evidence="3" id="KW-0505">Motor protein</keyword>
<name>A0AA39SXL9_ACESA</name>
<dbReference type="InterPro" id="IPR027417">
    <property type="entry name" value="P-loop_NTPase"/>
</dbReference>
<dbReference type="SUPFAM" id="SSF52058">
    <property type="entry name" value="L domain-like"/>
    <property type="match status" value="1"/>
</dbReference>
<dbReference type="Pfam" id="PF00063">
    <property type="entry name" value="Myosin_head"/>
    <property type="match status" value="1"/>
</dbReference>
<feature type="region of interest" description="Disordered" evidence="4">
    <location>
        <begin position="637"/>
        <end position="664"/>
    </location>
</feature>
<dbReference type="GO" id="GO:0016459">
    <property type="term" value="C:myosin complex"/>
    <property type="evidence" value="ECO:0007669"/>
    <property type="project" value="UniProtKB-KW"/>
</dbReference>
<feature type="region of interest" description="Disordered" evidence="4">
    <location>
        <begin position="679"/>
        <end position="701"/>
    </location>
</feature>
<organism evidence="7 8">
    <name type="scientific">Acer saccharum</name>
    <name type="common">Sugar maple</name>
    <dbReference type="NCBI Taxonomy" id="4024"/>
    <lineage>
        <taxon>Eukaryota</taxon>
        <taxon>Viridiplantae</taxon>
        <taxon>Streptophyta</taxon>
        <taxon>Embryophyta</taxon>
        <taxon>Tracheophyta</taxon>
        <taxon>Spermatophyta</taxon>
        <taxon>Magnoliopsida</taxon>
        <taxon>eudicotyledons</taxon>
        <taxon>Gunneridae</taxon>
        <taxon>Pentapetalae</taxon>
        <taxon>rosids</taxon>
        <taxon>malvids</taxon>
        <taxon>Sapindales</taxon>
        <taxon>Sapindaceae</taxon>
        <taxon>Hippocastanoideae</taxon>
        <taxon>Acereae</taxon>
        <taxon>Acer</taxon>
    </lineage>
</organism>
<comment type="caution">
    <text evidence="7">The sequence shown here is derived from an EMBL/GenBank/DDBJ whole genome shotgun (WGS) entry which is preliminary data.</text>
</comment>
<protein>
    <submittedName>
        <fullName evidence="7">Uncharacterized protein</fullName>
    </submittedName>
</protein>
<reference evidence="7" key="1">
    <citation type="journal article" date="2022" name="Plant J.">
        <title>Strategies of tolerance reflected in two North American maple genomes.</title>
        <authorList>
            <person name="McEvoy S.L."/>
            <person name="Sezen U.U."/>
            <person name="Trouern-Trend A."/>
            <person name="McMahon S.M."/>
            <person name="Schaberg P.G."/>
            <person name="Yang J."/>
            <person name="Wegrzyn J.L."/>
            <person name="Swenson N.G."/>
        </authorList>
    </citation>
    <scope>NUCLEOTIDE SEQUENCE</scope>
    <source>
        <strain evidence="7">NS2018</strain>
    </source>
</reference>
<dbReference type="PANTHER" id="PTHR47186">
    <property type="entry name" value="LEUCINE-RICH REPEAT-CONTAINING PROTEIN 57"/>
    <property type="match status" value="1"/>
</dbReference>
<dbReference type="InterPro" id="IPR032675">
    <property type="entry name" value="LRR_dom_sf"/>
</dbReference>
<evidence type="ECO:0000256" key="1">
    <source>
        <dbReference type="ARBA" id="ARBA00022737"/>
    </source>
</evidence>
<dbReference type="Pfam" id="PF23598">
    <property type="entry name" value="LRR_14"/>
    <property type="match status" value="1"/>
</dbReference>
<evidence type="ECO:0000313" key="7">
    <source>
        <dbReference type="EMBL" id="KAK0601537.1"/>
    </source>
</evidence>
<feature type="compositionally biased region" description="Basic and acidic residues" evidence="4">
    <location>
        <begin position="805"/>
        <end position="819"/>
    </location>
</feature>
<feature type="domain" description="Myosin motor" evidence="5">
    <location>
        <begin position="718"/>
        <end position="768"/>
    </location>
</feature>
<dbReference type="GO" id="GO:0003774">
    <property type="term" value="F:cytoskeletal motor activity"/>
    <property type="evidence" value="ECO:0007669"/>
    <property type="project" value="InterPro"/>
</dbReference>
<evidence type="ECO:0000259" key="6">
    <source>
        <dbReference type="Pfam" id="PF23598"/>
    </source>
</evidence>
<sequence length="837" mass="92987">MEVVAAIIGSAVTETGQSLCGYYPSIKNFINFQSNLTTLEKEMKSLVDLRNKVIEDVDISDAQMMQWLQDFGQIMLEVNSVQAGMAADNGKLCVCFFNCSERYRLNKETARMLKEVERLLKAGDIAVKMAGQNYLTKAVEHIPGPSIVNQTTASQNLAKVMDLFNDNDVLRIAIWGMGGVGIGMARISEVEMSESFKRVSFMNNKITELPDCGICCPETVSLLLQGNRFLSRIPDGFLQAFESLKILNLSETRICSLPQSILRLGDLRILLLKECSALEELPQLDGLSRLQVLDCSETGLRKLPSGMKNLINLRQLLLSRTYKLKTIQSGIISGLSSLEVLDMTFSAYFWGLKRVANDGQATFEELLNLERLHSLSIRFEGIPSLQNKDLTLISRLKTFKLHVGPKEISFQSEHDQKKLTISGLKLSREWIGCLLTNASSMELNNCLGLNQMLEALVTSSIGSYTSLKSLTITKSSSIFRPGRGCAAHVDLLPNLEELHLHELTKLGSISELTSFVPEPVAPNLRTLKLVNLPRLKTLSRQDGSRRHANYFISRVYHMKAIEQILVINCDNLRKLPLSIQNANTMKEISGHVEWWNQLELEEHNTKSSLGRFFKEVPSVHMLTLQASLASFGGSGHATEGVIRSQSPGSKADQATTSTQFGPVSEQGVEPVLEGFNGGGGTWESRSDSAMDPLSEHGVSSDQGLGLIQTSLGHRIPKMRRFCISQAILVNGESGAGKTESTKMLMCYLAYMGGRTGTEGRSVEQKVLELSSLSADPRCEEEEEDMSADLDVLRSSRSRTGLAFMENRKKKEEEDEKKKDEDEDEDEERKGREDFTLK</sequence>
<evidence type="ECO:0000259" key="5">
    <source>
        <dbReference type="Pfam" id="PF00063"/>
    </source>
</evidence>
<dbReference type="GO" id="GO:0005524">
    <property type="term" value="F:ATP binding"/>
    <property type="evidence" value="ECO:0007669"/>
    <property type="project" value="InterPro"/>
</dbReference>
<dbReference type="EMBL" id="JAUESC010000003">
    <property type="protein sequence ID" value="KAK0601537.1"/>
    <property type="molecule type" value="Genomic_DNA"/>
</dbReference>
<feature type="compositionally biased region" description="Acidic residues" evidence="4">
    <location>
        <begin position="778"/>
        <end position="787"/>
    </location>
</feature>
<dbReference type="PANTHER" id="PTHR47186:SF63">
    <property type="entry name" value="C-JID DOMAIN-CONTAINING PROTEIN"/>
    <property type="match status" value="1"/>
</dbReference>
<feature type="compositionally biased region" description="Basic and acidic residues" evidence="4">
    <location>
        <begin position="827"/>
        <end position="837"/>
    </location>
</feature>
<evidence type="ECO:0000256" key="4">
    <source>
        <dbReference type="SAM" id="MobiDB-lite"/>
    </source>
</evidence>
<dbReference type="SUPFAM" id="SSF52540">
    <property type="entry name" value="P-loop containing nucleoside triphosphate hydrolases"/>
    <property type="match status" value="1"/>
</dbReference>
<keyword evidence="8" id="KW-1185">Reference proteome</keyword>
<evidence type="ECO:0000256" key="2">
    <source>
        <dbReference type="ARBA" id="ARBA00023123"/>
    </source>
</evidence>
<dbReference type="InterPro" id="IPR036961">
    <property type="entry name" value="Kinesin_motor_dom_sf"/>
</dbReference>
<keyword evidence="2" id="KW-0518">Myosin</keyword>
<feature type="domain" description="Disease resistance R13L4/SHOC-2-like LRR" evidence="6">
    <location>
        <begin position="238"/>
        <end position="402"/>
    </location>
</feature>